<protein>
    <submittedName>
        <fullName evidence="5">Flavin reductase family protein</fullName>
    </submittedName>
</protein>
<dbReference type="Gene3D" id="2.30.110.10">
    <property type="entry name" value="Electron Transport, Fmn-binding Protein, Chain A"/>
    <property type="match status" value="1"/>
</dbReference>
<sequence length="192" mass="21456">MKKVNFKGSVMLNPTPVVLVTSKNKEDKVNAFTVGWVSTVCTKPPMIAMGIRPERLSHEYIKESKECVINLPCRDMVKFVDFCGVKSGRKVDKIKHFGYALDKGIAVSTPSIEKSPVALECKLKSITPLGTHDMFLFEVLNVKVDESLIDEKGKIHFNKANLLAYSHGEYFGLNSKPLGSFGYSIKKKKKSR</sequence>
<dbReference type="PANTHER" id="PTHR43567:SF1">
    <property type="entry name" value="FLAVOREDOXIN"/>
    <property type="match status" value="1"/>
</dbReference>
<dbReference type="SUPFAM" id="SSF50475">
    <property type="entry name" value="FMN-binding split barrel"/>
    <property type="match status" value="1"/>
</dbReference>
<gene>
    <name evidence="5" type="ORF">GNF77_03255</name>
</gene>
<evidence type="ECO:0000256" key="1">
    <source>
        <dbReference type="ARBA" id="ARBA00001917"/>
    </source>
</evidence>
<comment type="cofactor">
    <cofactor evidence="1">
        <name>FMN</name>
        <dbReference type="ChEBI" id="CHEBI:58210"/>
    </cofactor>
</comment>
<dbReference type="EMBL" id="WNVM01000001">
    <property type="protein sequence ID" value="MDZ5007937.1"/>
    <property type="molecule type" value="Genomic_DNA"/>
</dbReference>
<accession>A0AAW9IDG0</accession>
<dbReference type="GO" id="GO:0016646">
    <property type="term" value="F:oxidoreductase activity, acting on the CH-NH group of donors, NAD or NADP as acceptor"/>
    <property type="evidence" value="ECO:0007669"/>
    <property type="project" value="UniProtKB-ARBA"/>
</dbReference>
<reference evidence="5" key="1">
    <citation type="submission" date="2019-11" db="EMBL/GenBank/DDBJ databases">
        <title>Characterization of Clostridium perfringens isolates from swine manure treated agricultural soils.</title>
        <authorList>
            <person name="Wushke S.T."/>
        </authorList>
    </citation>
    <scope>NUCLEOTIDE SEQUENCE</scope>
    <source>
        <strain evidence="5">V2</strain>
    </source>
</reference>
<dbReference type="Proteomes" id="UP001292368">
    <property type="component" value="Unassembled WGS sequence"/>
</dbReference>
<dbReference type="InterPro" id="IPR002563">
    <property type="entry name" value="Flavin_Rdtase-like_dom"/>
</dbReference>
<evidence type="ECO:0000313" key="6">
    <source>
        <dbReference type="Proteomes" id="UP001292368"/>
    </source>
</evidence>
<evidence type="ECO:0000259" key="4">
    <source>
        <dbReference type="SMART" id="SM00903"/>
    </source>
</evidence>
<organism evidence="5 6">
    <name type="scientific">Clostridium perfringens</name>
    <dbReference type="NCBI Taxonomy" id="1502"/>
    <lineage>
        <taxon>Bacteria</taxon>
        <taxon>Bacillati</taxon>
        <taxon>Bacillota</taxon>
        <taxon>Clostridia</taxon>
        <taxon>Eubacteriales</taxon>
        <taxon>Clostridiaceae</taxon>
        <taxon>Clostridium</taxon>
    </lineage>
</organism>
<dbReference type="AlphaFoldDB" id="A0AAW9IDG0"/>
<dbReference type="RefSeq" id="WP_208335548.1">
    <property type="nucleotide sequence ID" value="NZ_CATNYF010000001.1"/>
</dbReference>
<dbReference type="SMART" id="SM00903">
    <property type="entry name" value="Flavin_Reduct"/>
    <property type="match status" value="1"/>
</dbReference>
<name>A0AAW9IDG0_CLOPF</name>
<evidence type="ECO:0000256" key="3">
    <source>
        <dbReference type="ARBA" id="ARBA00038054"/>
    </source>
</evidence>
<proteinExistence type="inferred from homology"/>
<dbReference type="InterPro" id="IPR012349">
    <property type="entry name" value="Split_barrel_FMN-bd"/>
</dbReference>
<dbReference type="GO" id="GO:0010181">
    <property type="term" value="F:FMN binding"/>
    <property type="evidence" value="ECO:0007669"/>
    <property type="project" value="InterPro"/>
</dbReference>
<comment type="similarity">
    <text evidence="3">Belongs to the flavoredoxin family.</text>
</comment>
<dbReference type="Pfam" id="PF01613">
    <property type="entry name" value="Flavin_Reduct"/>
    <property type="match status" value="1"/>
</dbReference>
<keyword evidence="2" id="KW-0285">Flavoprotein</keyword>
<dbReference type="InterPro" id="IPR052174">
    <property type="entry name" value="Flavoredoxin"/>
</dbReference>
<evidence type="ECO:0000313" key="5">
    <source>
        <dbReference type="EMBL" id="MDZ5007937.1"/>
    </source>
</evidence>
<feature type="domain" description="Flavin reductase like" evidence="4">
    <location>
        <begin position="11"/>
        <end position="157"/>
    </location>
</feature>
<comment type="caution">
    <text evidence="5">The sequence shown here is derived from an EMBL/GenBank/DDBJ whole genome shotgun (WGS) entry which is preliminary data.</text>
</comment>
<evidence type="ECO:0000256" key="2">
    <source>
        <dbReference type="ARBA" id="ARBA00022630"/>
    </source>
</evidence>
<dbReference type="PANTHER" id="PTHR43567">
    <property type="entry name" value="FLAVOREDOXIN-RELATED-RELATED"/>
    <property type="match status" value="1"/>
</dbReference>